<dbReference type="InterPro" id="IPR002048">
    <property type="entry name" value="EF_hand_dom"/>
</dbReference>
<feature type="domain" description="EF-hand" evidence="4">
    <location>
        <begin position="264"/>
        <end position="299"/>
    </location>
</feature>
<accession>A0A913Y1B5</accession>
<dbReference type="GO" id="GO:0005509">
    <property type="term" value="F:calcium ion binding"/>
    <property type="evidence" value="ECO:0007669"/>
    <property type="project" value="InterPro"/>
</dbReference>
<dbReference type="FunFam" id="1.10.238.10:FF:000001">
    <property type="entry name" value="Calmodulin 1"/>
    <property type="match status" value="1"/>
</dbReference>
<dbReference type="InterPro" id="IPR036034">
    <property type="entry name" value="PDZ_sf"/>
</dbReference>
<evidence type="ECO:0000256" key="1">
    <source>
        <dbReference type="ARBA" id="ARBA00022737"/>
    </source>
</evidence>
<dbReference type="OrthoDB" id="10033291at2759"/>
<dbReference type="Pfam" id="PF00595">
    <property type="entry name" value="PDZ"/>
    <property type="match status" value="1"/>
</dbReference>
<reference evidence="5" key="1">
    <citation type="submission" date="2022-11" db="UniProtKB">
        <authorList>
            <consortium name="EnsemblMetazoa"/>
        </authorList>
    </citation>
    <scope>IDENTIFICATION</scope>
</reference>
<evidence type="ECO:0000256" key="2">
    <source>
        <dbReference type="SAM" id="MobiDB-lite"/>
    </source>
</evidence>
<sequence length="411" mass="46303">MAWITNFISYITGSEQQPEKRTMDLPSSNDVLRLSADSENHLQSIPSSSGSQSLGVDNRGLDGACFDNRGLEDSETEFNPDQPVLSFSRLSHSLETRRLSKLAEKDHWFTPPTERRNKAIPTRRATTTKERSDSTSTTKTYSKQGKRCSDYDTVEIKRGIQDELGFKIEGGLDKPCYPGDPGIFVQYTIPGTPSHHKLHPGDRILSVNDINISRVTREHAKDIIANATGSVVALYVKRATQRQQMIESALSSDRNGQTCFFTKEQVEEFEDAFSMFNKDQTGLIKTTKVFSLIRSLGHNPAEHAVWVFLNDLGLTANCRLSFQDFVDLMTVIVSEQSPEYETSSASNVFDTDERGFVTVQELYEAFERMPGRERMKDYELNEIIGRADPAGRGIIKLNDFENLLQPSLTLY</sequence>
<dbReference type="AlphaFoldDB" id="A0A913Y1B5"/>
<dbReference type="Gene3D" id="2.30.42.10">
    <property type="match status" value="1"/>
</dbReference>
<evidence type="ECO:0000313" key="5">
    <source>
        <dbReference type="EnsemblMetazoa" id="XP_020912522.1"/>
    </source>
</evidence>
<dbReference type="GeneID" id="110250259"/>
<organism evidence="5 6">
    <name type="scientific">Exaiptasia diaphana</name>
    <name type="common">Tropical sea anemone</name>
    <name type="synonym">Aiptasia pulchella</name>
    <dbReference type="NCBI Taxonomy" id="2652724"/>
    <lineage>
        <taxon>Eukaryota</taxon>
        <taxon>Metazoa</taxon>
        <taxon>Cnidaria</taxon>
        <taxon>Anthozoa</taxon>
        <taxon>Hexacorallia</taxon>
        <taxon>Actiniaria</taxon>
        <taxon>Aiptasiidae</taxon>
        <taxon>Exaiptasia</taxon>
    </lineage>
</organism>
<dbReference type="PROSITE" id="PS50106">
    <property type="entry name" value="PDZ"/>
    <property type="match status" value="1"/>
</dbReference>
<feature type="compositionally biased region" description="Low complexity" evidence="2">
    <location>
        <begin position="134"/>
        <end position="143"/>
    </location>
</feature>
<feature type="domain" description="PDZ" evidence="3">
    <location>
        <begin position="153"/>
        <end position="239"/>
    </location>
</feature>
<evidence type="ECO:0000259" key="3">
    <source>
        <dbReference type="PROSITE" id="PS50106"/>
    </source>
</evidence>
<keyword evidence="6" id="KW-1185">Reference proteome</keyword>
<dbReference type="InterPro" id="IPR050230">
    <property type="entry name" value="CALM/Myosin/TropC-like"/>
</dbReference>
<dbReference type="KEGG" id="epa:110250259"/>
<dbReference type="SUPFAM" id="SSF47473">
    <property type="entry name" value="EF-hand"/>
    <property type="match status" value="1"/>
</dbReference>
<dbReference type="PANTHER" id="PTHR23048:SF0">
    <property type="entry name" value="CALMODULIN LIKE 3"/>
    <property type="match status" value="1"/>
</dbReference>
<dbReference type="RefSeq" id="XP_020912522.1">
    <property type="nucleotide sequence ID" value="XM_021056863.2"/>
</dbReference>
<evidence type="ECO:0000313" key="6">
    <source>
        <dbReference type="Proteomes" id="UP000887567"/>
    </source>
</evidence>
<dbReference type="GO" id="GO:0016460">
    <property type="term" value="C:myosin II complex"/>
    <property type="evidence" value="ECO:0007669"/>
    <property type="project" value="TreeGrafter"/>
</dbReference>
<dbReference type="PROSITE" id="PS50222">
    <property type="entry name" value="EF_HAND_2"/>
    <property type="match status" value="1"/>
</dbReference>
<keyword evidence="1" id="KW-0677">Repeat</keyword>
<evidence type="ECO:0000259" key="4">
    <source>
        <dbReference type="PROSITE" id="PS50222"/>
    </source>
</evidence>
<proteinExistence type="predicted"/>
<name>A0A913Y1B5_EXADI</name>
<protein>
    <submittedName>
        <fullName evidence="5">Uncharacterized protein</fullName>
    </submittedName>
</protein>
<dbReference type="EnsemblMetazoa" id="XM_021056863.2">
    <property type="protein sequence ID" value="XP_020912522.1"/>
    <property type="gene ID" value="LOC110250259"/>
</dbReference>
<dbReference type="SUPFAM" id="SSF50156">
    <property type="entry name" value="PDZ domain-like"/>
    <property type="match status" value="1"/>
</dbReference>
<feature type="region of interest" description="Disordered" evidence="2">
    <location>
        <begin position="122"/>
        <end position="144"/>
    </location>
</feature>
<dbReference type="Gene3D" id="1.10.238.10">
    <property type="entry name" value="EF-hand"/>
    <property type="match status" value="1"/>
</dbReference>
<dbReference type="SMART" id="SM00228">
    <property type="entry name" value="PDZ"/>
    <property type="match status" value="1"/>
</dbReference>
<dbReference type="InterPro" id="IPR011992">
    <property type="entry name" value="EF-hand-dom_pair"/>
</dbReference>
<dbReference type="PANTHER" id="PTHR23048">
    <property type="entry name" value="MYOSIN LIGHT CHAIN 1, 3"/>
    <property type="match status" value="1"/>
</dbReference>
<dbReference type="InterPro" id="IPR001478">
    <property type="entry name" value="PDZ"/>
</dbReference>
<dbReference type="Proteomes" id="UP000887567">
    <property type="component" value="Unplaced"/>
</dbReference>